<evidence type="ECO:0000313" key="7">
    <source>
        <dbReference type="EMBL" id="GAA1869925.1"/>
    </source>
</evidence>
<evidence type="ECO:0000256" key="4">
    <source>
        <dbReference type="PROSITE-ProRule" id="PRU00335"/>
    </source>
</evidence>
<keyword evidence="1" id="KW-0805">Transcription regulation</keyword>
<gene>
    <name evidence="7" type="ORF">GCM10009751_31040</name>
</gene>
<feature type="region of interest" description="Disordered" evidence="5">
    <location>
        <begin position="162"/>
        <end position="183"/>
    </location>
</feature>
<evidence type="ECO:0000256" key="5">
    <source>
        <dbReference type="SAM" id="MobiDB-lite"/>
    </source>
</evidence>
<dbReference type="InterPro" id="IPR050109">
    <property type="entry name" value="HTH-type_TetR-like_transc_reg"/>
</dbReference>
<comment type="caution">
    <text evidence="7">The sequence shown here is derived from an EMBL/GenBank/DDBJ whole genome shotgun (WGS) entry which is preliminary data.</text>
</comment>
<dbReference type="Pfam" id="PF02909">
    <property type="entry name" value="TetR_C_1"/>
    <property type="match status" value="1"/>
</dbReference>
<dbReference type="PANTHER" id="PTHR30055">
    <property type="entry name" value="HTH-TYPE TRANSCRIPTIONAL REGULATOR RUTR"/>
    <property type="match status" value="1"/>
</dbReference>
<protein>
    <recommendedName>
        <fullName evidence="6">HTH tetR-type domain-containing protein</fullName>
    </recommendedName>
</protein>
<dbReference type="InterPro" id="IPR001647">
    <property type="entry name" value="HTH_TetR"/>
</dbReference>
<sequence length="240" mass="24829">MDAPGPPRPGPRRTLTEQDLLDAAFRLLDRGGPRALSVRALASEVGLTPNAVYTYFPTKDALVAAVTDTLLGRAPVAVLTDAGRPWRDRVIAFALGLRSLLLDHPGTVPLLLASGFRGPHALAVGEGLLAALGDGGLVPDDAARASYALTTHLLGTVALDVAEPDPAEPDGTGSRGTGAARDEEARAARRTRELRALPADAAPRTVAAAAAVGAYNTTTQYRWGLERLLDGVCGDAASDS</sequence>
<dbReference type="RefSeq" id="WP_344104590.1">
    <property type="nucleotide sequence ID" value="NZ_BAAANL010000006.1"/>
</dbReference>
<evidence type="ECO:0000259" key="6">
    <source>
        <dbReference type="PROSITE" id="PS50977"/>
    </source>
</evidence>
<dbReference type="SUPFAM" id="SSF46689">
    <property type="entry name" value="Homeodomain-like"/>
    <property type="match status" value="1"/>
</dbReference>
<keyword evidence="8" id="KW-1185">Reference proteome</keyword>
<dbReference type="PROSITE" id="PS50977">
    <property type="entry name" value="HTH_TETR_2"/>
    <property type="match status" value="1"/>
</dbReference>
<evidence type="ECO:0000256" key="2">
    <source>
        <dbReference type="ARBA" id="ARBA00023125"/>
    </source>
</evidence>
<reference evidence="8" key="1">
    <citation type="journal article" date="2019" name="Int. J. Syst. Evol. Microbiol.">
        <title>The Global Catalogue of Microorganisms (GCM) 10K type strain sequencing project: providing services to taxonomists for standard genome sequencing and annotation.</title>
        <authorList>
            <consortium name="The Broad Institute Genomics Platform"/>
            <consortium name="The Broad Institute Genome Sequencing Center for Infectious Disease"/>
            <person name="Wu L."/>
            <person name="Ma J."/>
        </authorList>
    </citation>
    <scope>NUCLEOTIDE SEQUENCE [LARGE SCALE GENOMIC DNA]</scope>
    <source>
        <strain evidence="8">JCM 14326</strain>
    </source>
</reference>
<dbReference type="Proteomes" id="UP001501094">
    <property type="component" value="Unassembled WGS sequence"/>
</dbReference>
<evidence type="ECO:0000256" key="3">
    <source>
        <dbReference type="ARBA" id="ARBA00023163"/>
    </source>
</evidence>
<dbReference type="Pfam" id="PF00440">
    <property type="entry name" value="TetR_N"/>
    <property type="match status" value="1"/>
</dbReference>
<keyword evidence="2 4" id="KW-0238">DNA-binding</keyword>
<proteinExistence type="predicted"/>
<organism evidence="7 8">
    <name type="scientific">Myceligenerans crystallogenes</name>
    <dbReference type="NCBI Taxonomy" id="316335"/>
    <lineage>
        <taxon>Bacteria</taxon>
        <taxon>Bacillati</taxon>
        <taxon>Actinomycetota</taxon>
        <taxon>Actinomycetes</taxon>
        <taxon>Micrococcales</taxon>
        <taxon>Promicromonosporaceae</taxon>
        <taxon>Myceligenerans</taxon>
    </lineage>
</organism>
<keyword evidence="3" id="KW-0804">Transcription</keyword>
<dbReference type="InterPro" id="IPR036271">
    <property type="entry name" value="Tet_transcr_reg_TetR-rel_C_sf"/>
</dbReference>
<evidence type="ECO:0000256" key="1">
    <source>
        <dbReference type="ARBA" id="ARBA00023015"/>
    </source>
</evidence>
<feature type="DNA-binding region" description="H-T-H motif" evidence="4">
    <location>
        <begin position="37"/>
        <end position="56"/>
    </location>
</feature>
<accession>A0ABP4ZUR6</accession>
<evidence type="ECO:0000313" key="8">
    <source>
        <dbReference type="Proteomes" id="UP001501094"/>
    </source>
</evidence>
<dbReference type="Gene3D" id="1.10.357.10">
    <property type="entry name" value="Tetracycline Repressor, domain 2"/>
    <property type="match status" value="1"/>
</dbReference>
<dbReference type="Gene3D" id="1.10.10.60">
    <property type="entry name" value="Homeodomain-like"/>
    <property type="match status" value="1"/>
</dbReference>
<name>A0ABP4ZUR6_9MICO</name>
<dbReference type="PRINTS" id="PR00455">
    <property type="entry name" value="HTHTETR"/>
</dbReference>
<dbReference type="EMBL" id="BAAANL010000006">
    <property type="protein sequence ID" value="GAA1869925.1"/>
    <property type="molecule type" value="Genomic_DNA"/>
</dbReference>
<dbReference type="InterPro" id="IPR009057">
    <property type="entry name" value="Homeodomain-like_sf"/>
</dbReference>
<dbReference type="SUPFAM" id="SSF48498">
    <property type="entry name" value="Tetracyclin repressor-like, C-terminal domain"/>
    <property type="match status" value="1"/>
</dbReference>
<dbReference type="InterPro" id="IPR004111">
    <property type="entry name" value="Repressor_TetR_C"/>
</dbReference>
<feature type="domain" description="HTH tetR-type" evidence="6">
    <location>
        <begin position="14"/>
        <end position="74"/>
    </location>
</feature>
<dbReference type="PANTHER" id="PTHR30055:SF234">
    <property type="entry name" value="HTH-TYPE TRANSCRIPTIONAL REGULATOR BETI"/>
    <property type="match status" value="1"/>
</dbReference>